<dbReference type="InterPro" id="IPR015025">
    <property type="entry name" value="PoNi_C"/>
</dbReference>
<protein>
    <recommendedName>
        <fullName evidence="1">PoNi C-terminal domain-containing protein</fullName>
    </recommendedName>
</protein>
<dbReference type="Proteomes" id="UP000004982">
    <property type="component" value="Unassembled WGS sequence"/>
</dbReference>
<reference evidence="2 3" key="1">
    <citation type="submission" date="2011-05" db="EMBL/GenBank/DDBJ databases">
        <authorList>
            <person name="Muzny D."/>
            <person name="Qin X."/>
            <person name="Deng J."/>
            <person name="Jiang H."/>
            <person name="Liu Y."/>
            <person name="Qu J."/>
            <person name="Song X.-Z."/>
            <person name="Zhang L."/>
            <person name="Thornton R."/>
            <person name="Coyle M."/>
            <person name="Francisco L."/>
            <person name="Jackson L."/>
            <person name="Javaid M."/>
            <person name="Korchina V."/>
            <person name="Kovar C."/>
            <person name="Mata R."/>
            <person name="Mathew T."/>
            <person name="Ngo R."/>
            <person name="Nguyen L."/>
            <person name="Nguyen N."/>
            <person name="Okwuonu G."/>
            <person name="Ongeri F."/>
            <person name="Pham C."/>
            <person name="Simmons D."/>
            <person name="Wilczek-Boney K."/>
            <person name="Hale W."/>
            <person name="Jakkamsetti A."/>
            <person name="Pham P."/>
            <person name="Ruth R."/>
            <person name="San Lucas F."/>
            <person name="Warren J."/>
            <person name="Zhang J."/>
            <person name="Zhao Z."/>
            <person name="Zhou C."/>
            <person name="Zhu D."/>
            <person name="Lee S."/>
            <person name="Bess C."/>
            <person name="Blankenburg K."/>
            <person name="Forbes L."/>
            <person name="Fu Q."/>
            <person name="Gubbala S."/>
            <person name="Hirani K."/>
            <person name="Jayaseelan J.C."/>
            <person name="Lara F."/>
            <person name="Munidasa M."/>
            <person name="Palculict T."/>
            <person name="Patil S."/>
            <person name="Pu L.-L."/>
            <person name="Saada N."/>
            <person name="Tang L."/>
            <person name="Weissenberger G."/>
            <person name="Zhu Y."/>
            <person name="Hemphill L."/>
            <person name="Shang Y."/>
            <person name="Youmans B."/>
            <person name="Ayvaz T."/>
            <person name="Ross M."/>
            <person name="Santibanez J."/>
            <person name="Aqrawi P."/>
            <person name="Gross S."/>
            <person name="Joshi V."/>
            <person name="Fowler G."/>
            <person name="Nazareth L."/>
            <person name="Reid J."/>
            <person name="Worley K."/>
            <person name="Petrosino J."/>
            <person name="Highlander S."/>
            <person name="Gibbs R."/>
        </authorList>
    </citation>
    <scope>NUCLEOTIDE SEQUENCE [LARGE SCALE GENOMIC DNA]</scope>
    <source>
        <strain evidence="2 3">ATCC 33926</strain>
    </source>
</reference>
<accession>A0AA36UL04</accession>
<proteinExistence type="predicted"/>
<evidence type="ECO:0000313" key="2">
    <source>
        <dbReference type="EMBL" id="EGQ77558.1"/>
    </source>
</evidence>
<dbReference type="Pfam" id="PF08929">
    <property type="entry name" value="PoNi_C"/>
    <property type="match status" value="1"/>
</dbReference>
<feature type="domain" description="PoNi C-terminal" evidence="1">
    <location>
        <begin position="184"/>
        <end position="263"/>
    </location>
</feature>
<organism evidence="2 3">
    <name type="scientific">Neisseria macacae ATCC 33926</name>
    <dbReference type="NCBI Taxonomy" id="997348"/>
    <lineage>
        <taxon>Bacteria</taxon>
        <taxon>Pseudomonadati</taxon>
        <taxon>Pseudomonadota</taxon>
        <taxon>Betaproteobacteria</taxon>
        <taxon>Neisseriales</taxon>
        <taxon>Neisseriaceae</taxon>
        <taxon>Neisseria</taxon>
    </lineage>
</organism>
<sequence>MNETEKIPFHEKRRQHFLSEEKYQKEKNGYLSNLKFWGNNWQKSILESKHLFRYKFSEVFDYLRICYTAGESISLLSPMLDKIVSTLEVSTKFWQQNKAELNEIGYYTSPMPWFYVEYYLNTLHLIALCHLLQREDLLPRLLEVILANAEDGLEPDSTIEDFFYYRFKDRPDPDYVQMNDHAVLISDAIREKDKAEKLDILNAYLKDWYRKMVGMNDLEYQSHLDPEQNGYCGYWAFEVAAIAYLDDLDDTELRQSPYYPKDMVDWAREQKRKREGKGQAD</sequence>
<evidence type="ECO:0000259" key="1">
    <source>
        <dbReference type="Pfam" id="PF08929"/>
    </source>
</evidence>
<name>A0AA36UL04_9NEIS</name>
<dbReference type="Gene3D" id="1.10.3920.10">
    <property type="entry name" value="PA2201 C-terminal domain-like"/>
    <property type="match status" value="1"/>
</dbReference>
<dbReference type="InterPro" id="IPR028983">
    <property type="entry name" value="PA2201-like_C"/>
</dbReference>
<dbReference type="AlphaFoldDB" id="A0AA36UL04"/>
<gene>
    <name evidence="2" type="ORF">HMPREF9418_0917</name>
</gene>
<dbReference type="EMBL" id="AFQE01000043">
    <property type="protein sequence ID" value="EGQ77558.1"/>
    <property type="molecule type" value="Genomic_DNA"/>
</dbReference>
<comment type="caution">
    <text evidence="2">The sequence shown here is derived from an EMBL/GenBank/DDBJ whole genome shotgun (WGS) entry which is preliminary data.</text>
</comment>
<evidence type="ECO:0000313" key="3">
    <source>
        <dbReference type="Proteomes" id="UP000004982"/>
    </source>
</evidence>
<dbReference type="SUPFAM" id="SSF140731">
    <property type="entry name" value="PA2201 C-terminal domain-like"/>
    <property type="match status" value="1"/>
</dbReference>
<dbReference type="RefSeq" id="WP_003777251.1">
    <property type="nucleotide sequence ID" value="NZ_CP094241.1"/>
</dbReference>